<evidence type="ECO:0000256" key="1">
    <source>
        <dbReference type="ARBA" id="ARBA00006700"/>
    </source>
</evidence>
<evidence type="ECO:0000313" key="8">
    <source>
        <dbReference type="EMBL" id="QBX88419.1"/>
    </source>
</evidence>
<gene>
    <name evidence="8" type="primary">rpl23</name>
</gene>
<dbReference type="NCBIfam" id="NF004368">
    <property type="entry name" value="PRK05738.3-4"/>
    <property type="match status" value="1"/>
</dbReference>
<dbReference type="PANTHER" id="PTHR11620">
    <property type="entry name" value="60S RIBOSOMAL PROTEIN L23A"/>
    <property type="match status" value="1"/>
</dbReference>
<dbReference type="GO" id="GO:0003735">
    <property type="term" value="F:structural constituent of ribosome"/>
    <property type="evidence" value="ECO:0007669"/>
    <property type="project" value="InterPro"/>
</dbReference>
<accession>A0A4D6BN73</accession>
<proteinExistence type="inferred from homology"/>
<evidence type="ECO:0000256" key="6">
    <source>
        <dbReference type="ARBA" id="ARBA00035287"/>
    </source>
</evidence>
<dbReference type="GeneID" id="40138534"/>
<evidence type="ECO:0000256" key="7">
    <source>
        <dbReference type="ARBA" id="ARBA00035366"/>
    </source>
</evidence>
<comment type="similarity">
    <text evidence="1">Belongs to the universal ribosomal protein uL23 family.</text>
</comment>
<dbReference type="GO" id="GO:0019843">
    <property type="term" value="F:rRNA binding"/>
    <property type="evidence" value="ECO:0007669"/>
    <property type="project" value="UniProtKB-KW"/>
</dbReference>
<evidence type="ECO:0000256" key="4">
    <source>
        <dbReference type="ARBA" id="ARBA00022980"/>
    </source>
</evidence>
<dbReference type="SUPFAM" id="SSF54189">
    <property type="entry name" value="Ribosomal proteins S24e, L23 and L15e"/>
    <property type="match status" value="1"/>
</dbReference>
<dbReference type="GO" id="GO:0005840">
    <property type="term" value="C:ribosome"/>
    <property type="evidence" value="ECO:0007669"/>
    <property type="project" value="UniProtKB-KW"/>
</dbReference>
<keyword evidence="4 8" id="KW-0689">Ribosomal protein</keyword>
<keyword evidence="5" id="KW-0687">Ribonucleoprotein</keyword>
<dbReference type="InterPro" id="IPR012678">
    <property type="entry name" value="Ribosomal_uL23/eL15/eS24_sf"/>
</dbReference>
<evidence type="ECO:0000256" key="2">
    <source>
        <dbReference type="ARBA" id="ARBA00022730"/>
    </source>
</evidence>
<dbReference type="GO" id="GO:1990904">
    <property type="term" value="C:ribonucleoprotein complex"/>
    <property type="evidence" value="ECO:0007669"/>
    <property type="project" value="UniProtKB-KW"/>
</dbReference>
<name>A0A4D6BN73_9FLOR</name>
<evidence type="ECO:0000256" key="5">
    <source>
        <dbReference type="ARBA" id="ARBA00023274"/>
    </source>
</evidence>
<dbReference type="HAMAP" id="MF_01369_B">
    <property type="entry name" value="Ribosomal_uL23_B"/>
    <property type="match status" value="1"/>
</dbReference>
<keyword evidence="3" id="KW-0694">RNA-binding</keyword>
<dbReference type="GO" id="GO:0006412">
    <property type="term" value="P:translation"/>
    <property type="evidence" value="ECO:0007669"/>
    <property type="project" value="InterPro"/>
</dbReference>
<evidence type="ECO:0000256" key="3">
    <source>
        <dbReference type="ARBA" id="ARBA00022884"/>
    </source>
</evidence>
<dbReference type="NCBIfam" id="NF004363">
    <property type="entry name" value="PRK05738.2-4"/>
    <property type="match status" value="1"/>
</dbReference>
<keyword evidence="8" id="KW-0934">Plastid</keyword>
<dbReference type="InterPro" id="IPR012677">
    <property type="entry name" value="Nucleotide-bd_a/b_plait_sf"/>
</dbReference>
<protein>
    <recommendedName>
        <fullName evidence="6">Large ribosomal subunit protein uL23c</fullName>
    </recommendedName>
    <alternativeName>
        <fullName evidence="7">50S ribosomal protein L23, chloroplastic</fullName>
    </alternativeName>
</protein>
<dbReference type="AlphaFoldDB" id="A0A4D6BN73"/>
<dbReference type="Pfam" id="PF00276">
    <property type="entry name" value="Ribosomal_L23"/>
    <property type="match status" value="1"/>
</dbReference>
<sequence>MLKIQPRKLIDLIKRPILTDKSTRMLEENQYCFSVAKSAKKSEIKQAIEYIFEVKVIKVNTLNPPLKKRTVGRFKGHKPQFKKAIIQLKPEDKIDLFPES</sequence>
<dbReference type="InterPro" id="IPR013025">
    <property type="entry name" value="Ribosomal_uL23-like"/>
</dbReference>
<dbReference type="EMBL" id="MH026107">
    <property type="protein sequence ID" value="QBX88419.1"/>
    <property type="molecule type" value="Genomic_DNA"/>
</dbReference>
<reference evidence="8" key="1">
    <citation type="journal article" date="2019" name="Phycologia">
        <title>Chloroplast and mitochondrial genomes of Balbiania investiens (Balbianiales, Nemaliophycidae).</title>
        <authorList>
            <person name="Evans J.R."/>
            <person name="StAmour N."/>
            <person name="Verbruggen H."/>
            <person name="Salomaki E.D."/>
            <person name="Vis M.L."/>
        </authorList>
    </citation>
    <scope>NUCLEOTIDE SEQUENCE</scope>
</reference>
<dbReference type="FunFam" id="3.30.70.330:FF:000001">
    <property type="entry name" value="50S ribosomal protein L23"/>
    <property type="match status" value="1"/>
</dbReference>
<geneLocation type="plastid" evidence="8"/>
<keyword evidence="2" id="KW-0699">rRNA-binding</keyword>
<organism evidence="8">
    <name type="scientific">Acrochaetium secundatum</name>
    <dbReference type="NCBI Taxonomy" id="209631"/>
    <lineage>
        <taxon>Eukaryota</taxon>
        <taxon>Rhodophyta</taxon>
        <taxon>Florideophyceae</taxon>
        <taxon>Nemaliophycidae</taxon>
        <taxon>Acrochaetiales</taxon>
        <taxon>Acrochaetiaceae</taxon>
        <taxon>Acrochaetium</taxon>
    </lineage>
</organism>
<dbReference type="RefSeq" id="YP_009628636.1">
    <property type="nucleotide sequence ID" value="NC_042170.1"/>
</dbReference>
<dbReference type="Gene3D" id="3.30.70.330">
    <property type="match status" value="1"/>
</dbReference>